<evidence type="ECO:0000259" key="5">
    <source>
        <dbReference type="Pfam" id="PF19335"/>
    </source>
</evidence>
<dbReference type="InterPro" id="IPR021647">
    <property type="entry name" value="CusF_Ec"/>
</dbReference>
<evidence type="ECO:0000256" key="4">
    <source>
        <dbReference type="SAM" id="Phobius"/>
    </source>
</evidence>
<keyword evidence="11" id="KW-1185">Reference proteome</keyword>
<feature type="domain" description="CusB-like barrel-sandwich hybrid" evidence="7">
    <location>
        <begin position="126"/>
        <end position="240"/>
    </location>
</feature>
<dbReference type="GO" id="GO:0022857">
    <property type="term" value="F:transmembrane transporter activity"/>
    <property type="evidence" value="ECO:0007669"/>
    <property type="project" value="InterPro"/>
</dbReference>
<dbReference type="Proteomes" id="UP000631300">
    <property type="component" value="Unassembled WGS sequence"/>
</dbReference>
<dbReference type="InterPro" id="IPR058790">
    <property type="entry name" value="BSH_CusB"/>
</dbReference>
<reference evidence="10" key="1">
    <citation type="journal article" date="2014" name="Int. J. Syst. Evol. Microbiol.">
        <title>Complete genome sequence of Corynebacterium casei LMG S-19264T (=DSM 44701T), isolated from a smear-ripened cheese.</title>
        <authorList>
            <consortium name="US DOE Joint Genome Institute (JGI-PGF)"/>
            <person name="Walter F."/>
            <person name="Albersmeier A."/>
            <person name="Kalinowski J."/>
            <person name="Ruckert C."/>
        </authorList>
    </citation>
    <scope>NUCLEOTIDE SEQUENCE</scope>
    <source>
        <strain evidence="10">KCTC 22164</strain>
    </source>
</reference>
<dbReference type="NCBIfam" id="TIGR01730">
    <property type="entry name" value="RND_mfp"/>
    <property type="match status" value="1"/>
</dbReference>
<dbReference type="Pfam" id="PF25954">
    <property type="entry name" value="Beta-barrel_RND_2"/>
    <property type="match status" value="1"/>
</dbReference>
<dbReference type="FunFam" id="2.40.30.170:FF:000010">
    <property type="entry name" value="Efflux RND transporter periplasmic adaptor subunit"/>
    <property type="match status" value="1"/>
</dbReference>
<keyword evidence="4" id="KW-1133">Transmembrane helix</keyword>
<dbReference type="GO" id="GO:0046914">
    <property type="term" value="F:transition metal ion binding"/>
    <property type="evidence" value="ECO:0007669"/>
    <property type="project" value="TreeGrafter"/>
</dbReference>
<gene>
    <name evidence="10" type="ORF">GCM10007391_34870</name>
</gene>
<dbReference type="RefSeq" id="WP_189408563.1">
    <property type="nucleotide sequence ID" value="NZ_BMXP01000018.1"/>
</dbReference>
<feature type="domain" description="CusB-like beta-barrel" evidence="8">
    <location>
        <begin position="245"/>
        <end position="322"/>
    </location>
</feature>
<dbReference type="GO" id="GO:0015679">
    <property type="term" value="P:plasma membrane copper ion transport"/>
    <property type="evidence" value="ECO:0007669"/>
    <property type="project" value="TreeGrafter"/>
</dbReference>
<evidence type="ECO:0000259" key="9">
    <source>
        <dbReference type="Pfam" id="PF25975"/>
    </source>
</evidence>
<dbReference type="AlphaFoldDB" id="A0A918N1F7"/>
<dbReference type="Gene3D" id="2.40.50.320">
    <property type="entry name" value="Copper binding periplasmic protein CusF"/>
    <property type="match status" value="2"/>
</dbReference>
<dbReference type="SUPFAM" id="SSF111369">
    <property type="entry name" value="HlyD-like secretion proteins"/>
    <property type="match status" value="1"/>
</dbReference>
<evidence type="ECO:0000259" key="7">
    <source>
        <dbReference type="Pfam" id="PF25919"/>
    </source>
</evidence>
<feature type="region of interest" description="Disordered" evidence="3">
    <location>
        <begin position="563"/>
        <end position="584"/>
    </location>
</feature>
<dbReference type="PANTHER" id="PTHR30097:SF15">
    <property type="entry name" value="CATION EFFLUX SYSTEM PROTEIN CUSB"/>
    <property type="match status" value="1"/>
</dbReference>
<reference evidence="10" key="2">
    <citation type="submission" date="2020-09" db="EMBL/GenBank/DDBJ databases">
        <authorList>
            <person name="Sun Q."/>
            <person name="Kim S."/>
        </authorList>
    </citation>
    <scope>NUCLEOTIDE SEQUENCE</scope>
    <source>
        <strain evidence="10">KCTC 22164</strain>
    </source>
</reference>
<dbReference type="InterPro" id="IPR058792">
    <property type="entry name" value="Beta-barrel_RND_2"/>
</dbReference>
<keyword evidence="4" id="KW-0472">Membrane</keyword>
<dbReference type="EMBL" id="BMXP01000018">
    <property type="protein sequence ID" value="GGW97886.1"/>
    <property type="molecule type" value="Genomic_DNA"/>
</dbReference>
<sequence>MSSNTKIIIAIIIGAAIGAGTLGLFLNPNSEGPKTNSEEKKPLYWVAPMDSNYRRDKPGKSPMGMDLIPVYEDESSTDDFGPGAVRVAPHVVNNLGVRTAPVELENMHTEISTVGYVQYDEDKLIHIHPRVDGWIEKLYVKAEGDPVEKGQPLYSLYSPQLVNAQEELLIALKRNNGSLVTAAKDRLKALQLSAGLIKELEQTKKVQQTITFYSPQAGVVDGLKIREGFYVKPGDTLLSIGKLDQVWVEAEVFERDAALIKEGLPVSMTLDYLPGEDWTGVVDYVYPALNSKTRTLRVRLKFSNPDFQLKPNMFAQVSIHANQADSAIIVPKEAVIRTGKQDRVVLALGDGQFKSIEVTIGRVDKDSIEILSGLNEDDVVVTSAQFLTDSESSKSSDFKRMTHDEVPNSIWMQGEVNSVMTGHRMVNITHGPAEAWDWPEMTMDFNVAENVDVDSLKSGQSLHFEVSKTEDSGYEVTGIHIMSQPEVSSATVSGLINEITLGNRTFNISRGPIEKWDRPAATMDFIVAENIEIADFNVGDNVTFTFEVRDELVITEISLEANEKNSDEHETNHEQKAVVDHSNH</sequence>
<dbReference type="InterPro" id="IPR045800">
    <property type="entry name" value="HMBD"/>
</dbReference>
<dbReference type="Pfam" id="PF25975">
    <property type="entry name" value="CzcB_C"/>
    <property type="match status" value="1"/>
</dbReference>
<dbReference type="Gene3D" id="6.10.140.730">
    <property type="match status" value="1"/>
</dbReference>
<dbReference type="InterPro" id="IPR042230">
    <property type="entry name" value="CusF_sf"/>
</dbReference>
<keyword evidence="2" id="KW-0813">Transport</keyword>
<feature type="domain" description="CzcB-like C-terminal circularly permuted SH3-like" evidence="9">
    <location>
        <begin position="328"/>
        <end position="386"/>
    </location>
</feature>
<evidence type="ECO:0000259" key="8">
    <source>
        <dbReference type="Pfam" id="PF25954"/>
    </source>
</evidence>
<dbReference type="GO" id="GO:0030288">
    <property type="term" value="C:outer membrane-bounded periplasmic space"/>
    <property type="evidence" value="ECO:0007669"/>
    <property type="project" value="TreeGrafter"/>
</dbReference>
<dbReference type="Pfam" id="PF11604">
    <property type="entry name" value="CusF_Ec"/>
    <property type="match status" value="2"/>
</dbReference>
<dbReference type="Gene3D" id="2.40.50.100">
    <property type="match status" value="1"/>
</dbReference>
<keyword evidence="4" id="KW-0812">Transmembrane</keyword>
<dbReference type="Pfam" id="PF19335">
    <property type="entry name" value="HMBD"/>
    <property type="match status" value="1"/>
</dbReference>
<dbReference type="Gene3D" id="2.40.30.170">
    <property type="match status" value="1"/>
</dbReference>
<dbReference type="InterPro" id="IPR058649">
    <property type="entry name" value="CzcB_C"/>
</dbReference>
<feature type="domain" description="Heavy metal binding" evidence="5">
    <location>
        <begin position="44"/>
        <end position="70"/>
    </location>
</feature>
<evidence type="ECO:0000313" key="10">
    <source>
        <dbReference type="EMBL" id="GGW97886.1"/>
    </source>
</evidence>
<dbReference type="Pfam" id="PF25869">
    <property type="entry name" value="3HB_CusB"/>
    <property type="match status" value="1"/>
</dbReference>
<dbReference type="GO" id="GO:0060003">
    <property type="term" value="P:copper ion export"/>
    <property type="evidence" value="ECO:0007669"/>
    <property type="project" value="TreeGrafter"/>
</dbReference>
<dbReference type="Pfam" id="PF25919">
    <property type="entry name" value="BSH_CusB"/>
    <property type="match status" value="1"/>
</dbReference>
<feature type="domain" description="CusB-like three alpha-helical bundle" evidence="6">
    <location>
        <begin position="161"/>
        <end position="208"/>
    </location>
</feature>
<evidence type="ECO:0000256" key="2">
    <source>
        <dbReference type="ARBA" id="ARBA00022448"/>
    </source>
</evidence>
<dbReference type="PANTHER" id="PTHR30097">
    <property type="entry name" value="CATION EFFLUX SYSTEM PROTEIN CUSB"/>
    <property type="match status" value="1"/>
</dbReference>
<dbReference type="Gene3D" id="2.40.420.20">
    <property type="match status" value="1"/>
</dbReference>
<dbReference type="InterPro" id="IPR058791">
    <property type="entry name" value="3HB_CusB"/>
</dbReference>
<dbReference type="GO" id="GO:0016020">
    <property type="term" value="C:membrane"/>
    <property type="evidence" value="ECO:0007669"/>
    <property type="project" value="InterPro"/>
</dbReference>
<name>A0A918N1F7_9ALTE</name>
<dbReference type="InterPro" id="IPR051909">
    <property type="entry name" value="MFP_Cation_Efflux"/>
</dbReference>
<evidence type="ECO:0000256" key="1">
    <source>
        <dbReference type="ARBA" id="ARBA00009477"/>
    </source>
</evidence>
<evidence type="ECO:0000313" key="11">
    <source>
        <dbReference type="Proteomes" id="UP000631300"/>
    </source>
</evidence>
<protein>
    <submittedName>
        <fullName evidence="10">Hemolysin D</fullName>
    </submittedName>
</protein>
<evidence type="ECO:0000256" key="3">
    <source>
        <dbReference type="SAM" id="MobiDB-lite"/>
    </source>
</evidence>
<evidence type="ECO:0000259" key="6">
    <source>
        <dbReference type="Pfam" id="PF25869"/>
    </source>
</evidence>
<proteinExistence type="inferred from homology"/>
<comment type="similarity">
    <text evidence="1">Belongs to the membrane fusion protein (MFP) (TC 8.A.1) family.</text>
</comment>
<accession>A0A918N1F7</accession>
<feature type="transmembrane region" description="Helical" evidence="4">
    <location>
        <begin position="7"/>
        <end position="26"/>
    </location>
</feature>
<comment type="caution">
    <text evidence="10">The sequence shown here is derived from an EMBL/GenBank/DDBJ whole genome shotgun (WGS) entry which is preliminary data.</text>
</comment>
<organism evidence="10 11">
    <name type="scientific">Alteromonas halophila</name>
    <dbReference type="NCBI Taxonomy" id="516698"/>
    <lineage>
        <taxon>Bacteria</taxon>
        <taxon>Pseudomonadati</taxon>
        <taxon>Pseudomonadota</taxon>
        <taxon>Gammaproteobacteria</taxon>
        <taxon>Alteromonadales</taxon>
        <taxon>Alteromonadaceae</taxon>
        <taxon>Alteromonas/Salinimonas group</taxon>
        <taxon>Alteromonas</taxon>
    </lineage>
</organism>
<dbReference type="InterPro" id="IPR006143">
    <property type="entry name" value="RND_pump_MFP"/>
</dbReference>